<gene>
    <name evidence="2" type="ORF">GLYMA_18G057800</name>
</gene>
<dbReference type="Gene3D" id="3.40.50.2000">
    <property type="entry name" value="Glycogen Phosphorylase B"/>
    <property type="match status" value="1"/>
</dbReference>
<evidence type="ECO:0000313" key="3">
    <source>
        <dbReference type="EnsemblPlants" id="KRG98211"/>
    </source>
</evidence>
<dbReference type="PANTHER" id="PTHR48045">
    <property type="entry name" value="UDP-GLYCOSYLTRANSFERASE 72B1"/>
    <property type="match status" value="1"/>
</dbReference>
<dbReference type="SMR" id="A0A0R0F8A7"/>
<sequence length="174" mass="19921">MDEIANALHDSNVRFMLVTRGETPWLKEIYGHMGMVVAWCDQLRVLLHPSLGGYWTHCGWNSVIEGVFAGVPFFTFPIAMDQLLISKWRIGRRGHRVKKDDKLDTSMRRDEIVVLLRKFMELDSDAGRDMRKRAKELQHMAQLAITKNGSSEIEAFMKNMVESGTSIIQVQNGI</sequence>
<accession>A0A2K7FR96</accession>
<dbReference type="InParanoid" id="A0A0R0F8A7"/>
<organism evidence="2">
    <name type="scientific">Glycine max</name>
    <name type="common">Soybean</name>
    <name type="synonym">Glycine hispida</name>
    <dbReference type="NCBI Taxonomy" id="3847"/>
    <lineage>
        <taxon>Eukaryota</taxon>
        <taxon>Viridiplantae</taxon>
        <taxon>Streptophyta</taxon>
        <taxon>Embryophyta</taxon>
        <taxon>Tracheophyta</taxon>
        <taxon>Spermatophyta</taxon>
        <taxon>Magnoliopsida</taxon>
        <taxon>eudicotyledons</taxon>
        <taxon>Gunneridae</taxon>
        <taxon>Pentapetalae</taxon>
        <taxon>rosids</taxon>
        <taxon>fabids</taxon>
        <taxon>Fabales</taxon>
        <taxon>Fabaceae</taxon>
        <taxon>Papilionoideae</taxon>
        <taxon>50 kb inversion clade</taxon>
        <taxon>NPAAA clade</taxon>
        <taxon>indigoferoid/millettioid clade</taxon>
        <taxon>Phaseoleae</taxon>
        <taxon>Glycine</taxon>
        <taxon>Glycine subgen. Soja</taxon>
    </lineage>
</organism>
<dbReference type="SUPFAM" id="SSF53756">
    <property type="entry name" value="UDP-Glycosyltransferase/glycogen phosphorylase"/>
    <property type="match status" value="1"/>
</dbReference>
<protein>
    <recommendedName>
        <fullName evidence="5">UDP-glycosyltransferases domain-containing protein</fullName>
    </recommendedName>
</protein>
<evidence type="ECO:0000313" key="2">
    <source>
        <dbReference type="EMBL" id="KRG98211.2"/>
    </source>
</evidence>
<dbReference type="Gramene" id="KRG98211">
    <property type="protein sequence ID" value="KRG98211"/>
    <property type="gene ID" value="GLYMA_18G057800"/>
</dbReference>
<proteinExistence type="predicted"/>
<dbReference type="Proteomes" id="UP000008827">
    <property type="component" value="Chromosome 18"/>
</dbReference>
<reference evidence="2 3" key="1">
    <citation type="journal article" date="2010" name="Nature">
        <title>Genome sequence of the palaeopolyploid soybean.</title>
        <authorList>
            <person name="Schmutz J."/>
            <person name="Cannon S.B."/>
            <person name="Schlueter J."/>
            <person name="Ma J."/>
            <person name="Mitros T."/>
            <person name="Nelson W."/>
            <person name="Hyten D.L."/>
            <person name="Song Q."/>
            <person name="Thelen J.J."/>
            <person name="Cheng J."/>
            <person name="Xu D."/>
            <person name="Hellsten U."/>
            <person name="May G.D."/>
            <person name="Yu Y."/>
            <person name="Sakurai T."/>
            <person name="Umezawa T."/>
            <person name="Bhattacharyya M.K."/>
            <person name="Sandhu D."/>
            <person name="Valliyodan B."/>
            <person name="Lindquist E."/>
            <person name="Peto M."/>
            <person name="Grant D."/>
            <person name="Shu S."/>
            <person name="Goodstein D."/>
            <person name="Barry K."/>
            <person name="Futrell-Griggs M."/>
            <person name="Abernathy B."/>
            <person name="Du J."/>
            <person name="Tian Z."/>
            <person name="Zhu L."/>
            <person name="Gill N."/>
            <person name="Joshi T."/>
            <person name="Libault M."/>
            <person name="Sethuraman A."/>
            <person name="Zhang X.-C."/>
            <person name="Shinozaki K."/>
            <person name="Nguyen H.T."/>
            <person name="Wing R.A."/>
            <person name="Cregan P."/>
            <person name="Specht J."/>
            <person name="Grimwood J."/>
            <person name="Rokhsar D."/>
            <person name="Stacey G."/>
            <person name="Shoemaker R.C."/>
            <person name="Jackson S.A."/>
        </authorList>
    </citation>
    <scope>NUCLEOTIDE SEQUENCE</scope>
    <source>
        <strain evidence="3">cv. Williams 82</strain>
        <tissue evidence="2">Callus</tissue>
    </source>
</reference>
<reference evidence="3" key="2">
    <citation type="submission" date="2018-02" db="UniProtKB">
        <authorList>
            <consortium name="EnsemblPlants"/>
        </authorList>
    </citation>
    <scope>IDENTIFICATION</scope>
    <source>
        <strain evidence="3">Williams 82</strain>
    </source>
</reference>
<dbReference type="AlphaFoldDB" id="A0A0R0F8A7"/>
<keyword evidence="4" id="KW-1185">Reference proteome</keyword>
<dbReference type="OMA" id="IVEDWRI"/>
<dbReference type="InterPro" id="IPR002213">
    <property type="entry name" value="UDP_glucos_trans"/>
</dbReference>
<name>A0A0R0F8A7_SOYBN</name>
<dbReference type="PANTHER" id="PTHR48045:SF22">
    <property type="entry name" value="UDP-GLUCURONOSYL_UDP-GLUCOSYLTRANSFERASE"/>
    <property type="match status" value="1"/>
</dbReference>
<evidence type="ECO:0000256" key="1">
    <source>
        <dbReference type="ARBA" id="ARBA00022679"/>
    </source>
</evidence>
<dbReference type="EnsemblPlants" id="KRG98211">
    <property type="protein sequence ID" value="KRG98211"/>
    <property type="gene ID" value="GLYMA_18G057800"/>
</dbReference>
<evidence type="ECO:0000313" key="4">
    <source>
        <dbReference type="Proteomes" id="UP000008827"/>
    </source>
</evidence>
<evidence type="ECO:0008006" key="5">
    <source>
        <dbReference type="Google" id="ProtNLM"/>
    </source>
</evidence>
<keyword evidence="1" id="KW-0808">Transferase</keyword>
<dbReference type="GO" id="GO:0035251">
    <property type="term" value="F:UDP-glucosyltransferase activity"/>
    <property type="evidence" value="ECO:0000318"/>
    <property type="project" value="GO_Central"/>
</dbReference>
<dbReference type="EMBL" id="CM000851">
    <property type="protein sequence ID" value="KRG98211.2"/>
    <property type="molecule type" value="Genomic_DNA"/>
</dbReference>
<accession>A0A0R0F8A7</accession>
<reference evidence="2" key="3">
    <citation type="submission" date="2018-07" db="EMBL/GenBank/DDBJ databases">
        <title>WGS assembly of Glycine max.</title>
        <authorList>
            <person name="Schmutz J."/>
            <person name="Cannon S."/>
            <person name="Schlueter J."/>
            <person name="Ma J."/>
            <person name="Mitros T."/>
            <person name="Nelson W."/>
            <person name="Hyten D."/>
            <person name="Song Q."/>
            <person name="Thelen J."/>
            <person name="Cheng J."/>
            <person name="Xu D."/>
            <person name="Hellsten U."/>
            <person name="May G."/>
            <person name="Yu Y."/>
            <person name="Sakurai T."/>
            <person name="Umezawa T."/>
            <person name="Bhattacharyya M."/>
            <person name="Sandhu D."/>
            <person name="Valliyodan B."/>
            <person name="Lindquist E."/>
            <person name="Peto M."/>
            <person name="Grant D."/>
            <person name="Shu S."/>
            <person name="Goodstein D."/>
            <person name="Barry K."/>
            <person name="Futrell-Griggs M."/>
            <person name="Abernathy B."/>
            <person name="Du J."/>
            <person name="Tian Z."/>
            <person name="Zhu L."/>
            <person name="Gill N."/>
            <person name="Joshi T."/>
            <person name="Libault M."/>
            <person name="Sethuraman A."/>
            <person name="Zhang X."/>
            <person name="Shinozaki K."/>
            <person name="Nguyen H."/>
            <person name="Wing R."/>
            <person name="Cregan P."/>
            <person name="Specht J."/>
            <person name="Grimwood J."/>
            <person name="Rokhsar D."/>
            <person name="Stacey G."/>
            <person name="Shoemaker R."/>
            <person name="Jackson S."/>
        </authorList>
    </citation>
    <scope>NUCLEOTIDE SEQUENCE</scope>
    <source>
        <tissue evidence="2">Callus</tissue>
    </source>
</reference>
<dbReference type="Pfam" id="PF00201">
    <property type="entry name" value="UDPGT"/>
    <property type="match status" value="1"/>
</dbReference>